<sequence length="590" mass="67783">MVGMLRSPIAVQLPLHRLDIQYPENKFCRNCFRCKLEFGLAKQRRIYVPKIYYIGRKKVNRVVLSQLEHELVDEENNNQMLIPNDERSRMGRKDEKFLVPPWGNLDESLEAKIDTVPSNSGRVSCVLEPRLHFLEERDEEVLSNRILNLSRTNKVNSAFDLYMSMEVSGLQPNLHACNSLIACFLRNEFLGEALKVFELMKKNGATSAHTYSLILKAVARVKGCDSAVEMFVELESESRLRKDFDVIVYNTMISICGMDNNWIEAEKMWRSLNENGHQATTVTYGLLVSIFMRSGQSELVIDVYNEMIENKLEPREDMMQAIISASTKEGNWSLALSVFKSMLDCGFSPNSVAYNSLINSLGKAGEIKLAFWVFDHMKSSDKKPDEYTWNALLNALYKGGRYSDALWLFESIKMKQKSQLNSHLYNTALMCCQRIGLWDKSVQILWQMESGGMVVSVESYNLVIDTCEVARTPKVALQVYEHMVHKGCMPNTFTYLSLIRSCIWGSLWPEVEQIVDSVPPDVSLYNAAIHGMCLRGKIMSAKKLYMKMRDRGLQPDGKTRALMLQNLKRDSVRLRKRYPARRRSLDERQL</sequence>
<feature type="repeat" description="PPR" evidence="2">
    <location>
        <begin position="315"/>
        <end position="349"/>
    </location>
</feature>
<evidence type="ECO:0000313" key="3">
    <source>
        <dbReference type="EMBL" id="RZC58541.1"/>
    </source>
</evidence>
<feature type="repeat" description="PPR" evidence="2">
    <location>
        <begin position="280"/>
        <end position="314"/>
    </location>
</feature>
<dbReference type="InterPro" id="IPR051240">
    <property type="entry name" value="Mito_RNA-Proc/Resp"/>
</dbReference>
<evidence type="ECO:0000256" key="2">
    <source>
        <dbReference type="PROSITE-ProRule" id="PRU00708"/>
    </source>
</evidence>
<dbReference type="Proteomes" id="UP000316621">
    <property type="component" value="Chromosome 4"/>
</dbReference>
<accession>A0A4Y7JF42</accession>
<dbReference type="InterPro" id="IPR011990">
    <property type="entry name" value="TPR-like_helical_dom_sf"/>
</dbReference>
<keyword evidence="4" id="KW-1185">Reference proteome</keyword>
<dbReference type="STRING" id="3469.A0A4Y7JF42"/>
<dbReference type="Pfam" id="PF13041">
    <property type="entry name" value="PPR_2"/>
    <property type="match status" value="4"/>
</dbReference>
<evidence type="ECO:0000256" key="1">
    <source>
        <dbReference type="ARBA" id="ARBA00022737"/>
    </source>
</evidence>
<feature type="repeat" description="PPR" evidence="2">
    <location>
        <begin position="173"/>
        <end position="207"/>
    </location>
</feature>
<organism evidence="3 4">
    <name type="scientific">Papaver somniferum</name>
    <name type="common">Opium poppy</name>
    <dbReference type="NCBI Taxonomy" id="3469"/>
    <lineage>
        <taxon>Eukaryota</taxon>
        <taxon>Viridiplantae</taxon>
        <taxon>Streptophyta</taxon>
        <taxon>Embryophyta</taxon>
        <taxon>Tracheophyta</taxon>
        <taxon>Spermatophyta</taxon>
        <taxon>Magnoliopsida</taxon>
        <taxon>Ranunculales</taxon>
        <taxon>Papaveraceae</taxon>
        <taxon>Papaveroideae</taxon>
        <taxon>Papaver</taxon>
    </lineage>
</organism>
<feature type="repeat" description="PPR" evidence="2">
    <location>
        <begin position="350"/>
        <end position="384"/>
    </location>
</feature>
<dbReference type="SUPFAM" id="SSF48452">
    <property type="entry name" value="TPR-like"/>
    <property type="match status" value="1"/>
</dbReference>
<dbReference type="AlphaFoldDB" id="A0A4Y7JF42"/>
<evidence type="ECO:0008006" key="5">
    <source>
        <dbReference type="Google" id="ProtNLM"/>
    </source>
</evidence>
<evidence type="ECO:0000313" key="4">
    <source>
        <dbReference type="Proteomes" id="UP000316621"/>
    </source>
</evidence>
<feature type="repeat" description="PPR" evidence="2">
    <location>
        <begin position="456"/>
        <end position="490"/>
    </location>
</feature>
<name>A0A4Y7JF42_PAPSO</name>
<dbReference type="GO" id="GO:0003729">
    <property type="term" value="F:mRNA binding"/>
    <property type="evidence" value="ECO:0007669"/>
    <property type="project" value="TreeGrafter"/>
</dbReference>
<dbReference type="PANTHER" id="PTHR47933">
    <property type="entry name" value="PENTATRICOPEPTIDE REPEAT-CONTAINING PROTEIN 1, MITOCHONDRIAL"/>
    <property type="match status" value="1"/>
</dbReference>
<dbReference type="NCBIfam" id="TIGR00756">
    <property type="entry name" value="PPR"/>
    <property type="match status" value="6"/>
</dbReference>
<dbReference type="OrthoDB" id="185373at2759"/>
<dbReference type="Pfam" id="PF01535">
    <property type="entry name" value="PPR"/>
    <property type="match status" value="4"/>
</dbReference>
<feature type="repeat" description="PPR" evidence="2">
    <location>
        <begin position="421"/>
        <end position="455"/>
    </location>
</feature>
<gene>
    <name evidence="3" type="ORF">C5167_005846</name>
</gene>
<protein>
    <recommendedName>
        <fullName evidence="5">Pentacotripeptide-repeat region of PRORP domain-containing protein</fullName>
    </recommendedName>
</protein>
<dbReference type="PROSITE" id="PS51375">
    <property type="entry name" value="PPR"/>
    <property type="match status" value="9"/>
</dbReference>
<dbReference type="EMBL" id="CM010718">
    <property type="protein sequence ID" value="RZC58541.1"/>
    <property type="molecule type" value="Genomic_DNA"/>
</dbReference>
<dbReference type="Gene3D" id="1.25.40.10">
    <property type="entry name" value="Tetratricopeptide repeat domain"/>
    <property type="match status" value="3"/>
</dbReference>
<dbReference type="OMA" id="ARIHPWS"/>
<feature type="repeat" description="PPR" evidence="2">
    <location>
        <begin position="521"/>
        <end position="555"/>
    </location>
</feature>
<keyword evidence="1" id="KW-0677">Repeat</keyword>
<dbReference type="InterPro" id="IPR002885">
    <property type="entry name" value="PPR_rpt"/>
</dbReference>
<feature type="repeat" description="PPR" evidence="2">
    <location>
        <begin position="385"/>
        <end position="415"/>
    </location>
</feature>
<dbReference type="Gramene" id="RZC58541">
    <property type="protein sequence ID" value="RZC58541"/>
    <property type="gene ID" value="C5167_005846"/>
</dbReference>
<feature type="repeat" description="PPR" evidence="2">
    <location>
        <begin position="245"/>
        <end position="279"/>
    </location>
</feature>
<dbReference type="PANTHER" id="PTHR47933:SF69">
    <property type="entry name" value="OS07G0513200 PROTEIN"/>
    <property type="match status" value="1"/>
</dbReference>
<reference evidence="3 4" key="1">
    <citation type="journal article" date="2018" name="Science">
        <title>The opium poppy genome and morphinan production.</title>
        <authorList>
            <person name="Guo L."/>
            <person name="Winzer T."/>
            <person name="Yang X."/>
            <person name="Li Y."/>
            <person name="Ning Z."/>
            <person name="He Z."/>
            <person name="Teodor R."/>
            <person name="Lu Y."/>
            <person name="Bowser T.A."/>
            <person name="Graham I.A."/>
            <person name="Ye K."/>
        </authorList>
    </citation>
    <scope>NUCLEOTIDE SEQUENCE [LARGE SCALE GENOMIC DNA]</scope>
    <source>
        <strain evidence="4">cv. HN1</strain>
        <tissue evidence="3">Leaves</tissue>
    </source>
</reference>
<proteinExistence type="predicted"/>